<dbReference type="Pfam" id="PF01149">
    <property type="entry name" value="Fapy_DNA_glyco"/>
    <property type="match status" value="1"/>
</dbReference>
<feature type="domain" description="Formamidopyrimidine-DNA glycosylase catalytic" evidence="18">
    <location>
        <begin position="2"/>
        <end position="118"/>
    </location>
</feature>
<dbReference type="NCBIfam" id="NF002211">
    <property type="entry name" value="PRK01103.1"/>
    <property type="match status" value="1"/>
</dbReference>
<dbReference type="SMART" id="SM00898">
    <property type="entry name" value="Fapy_DNA_glyco"/>
    <property type="match status" value="1"/>
</dbReference>
<dbReference type="SUPFAM" id="SSF81624">
    <property type="entry name" value="N-terminal domain of MutM-like DNA repair proteins"/>
    <property type="match status" value="1"/>
</dbReference>
<dbReference type="InterPro" id="IPR035937">
    <property type="entry name" value="FPG_N"/>
</dbReference>
<dbReference type="AlphaFoldDB" id="A0A2M6WAR8"/>
<dbReference type="Pfam" id="PF06831">
    <property type="entry name" value="H2TH"/>
    <property type="match status" value="1"/>
</dbReference>
<dbReference type="CDD" id="cd08966">
    <property type="entry name" value="EcFpg-like_N"/>
    <property type="match status" value="1"/>
</dbReference>
<evidence type="ECO:0000256" key="16">
    <source>
        <dbReference type="PROSITE-ProRule" id="PRU00391"/>
    </source>
</evidence>
<dbReference type="PROSITE" id="PS51066">
    <property type="entry name" value="ZF_FPG_2"/>
    <property type="match status" value="1"/>
</dbReference>
<evidence type="ECO:0000313" key="20">
    <source>
        <dbReference type="Proteomes" id="UP000231464"/>
    </source>
</evidence>
<evidence type="ECO:0000256" key="6">
    <source>
        <dbReference type="ARBA" id="ARBA00022763"/>
    </source>
</evidence>
<evidence type="ECO:0000256" key="14">
    <source>
        <dbReference type="ARBA" id="ARBA00023295"/>
    </source>
</evidence>
<dbReference type="InterPro" id="IPR015887">
    <property type="entry name" value="DNA_glyclase_Znf_dom_DNA_BS"/>
</dbReference>
<comment type="catalytic activity">
    <reaction evidence="15">
        <text>2'-deoxyribonucleotide-(2'-deoxyribose 5'-phosphate)-2'-deoxyribonucleotide-DNA = a 3'-end 2'-deoxyribonucleotide-(2,3-dehydro-2,3-deoxyribose 5'-phosphate)-DNA + a 5'-end 5'-phospho-2'-deoxyribonucleoside-DNA + H(+)</text>
        <dbReference type="Rhea" id="RHEA:66592"/>
        <dbReference type="Rhea" id="RHEA-COMP:13180"/>
        <dbReference type="Rhea" id="RHEA-COMP:16897"/>
        <dbReference type="Rhea" id="RHEA-COMP:17067"/>
        <dbReference type="ChEBI" id="CHEBI:15378"/>
        <dbReference type="ChEBI" id="CHEBI:136412"/>
        <dbReference type="ChEBI" id="CHEBI:157695"/>
        <dbReference type="ChEBI" id="CHEBI:167181"/>
        <dbReference type="EC" id="4.2.99.18"/>
    </reaction>
</comment>
<organism evidence="19 20">
    <name type="scientific">Candidatus Kuenenbacteria bacterium CG10_big_fil_rev_8_21_14_0_10_36_11</name>
    <dbReference type="NCBI Taxonomy" id="1974618"/>
    <lineage>
        <taxon>Bacteria</taxon>
        <taxon>Candidatus Kueneniibacteriota</taxon>
    </lineage>
</organism>
<evidence type="ECO:0000256" key="3">
    <source>
        <dbReference type="ARBA" id="ARBA00009409"/>
    </source>
</evidence>
<dbReference type="GO" id="GO:0006284">
    <property type="term" value="P:base-excision repair"/>
    <property type="evidence" value="ECO:0007669"/>
    <property type="project" value="InterPro"/>
</dbReference>
<dbReference type="Gene3D" id="3.20.190.10">
    <property type="entry name" value="MutM-like, N-terminal"/>
    <property type="match status" value="1"/>
</dbReference>
<keyword evidence="13" id="KW-0511">Multifunctional enzyme</keyword>
<sequence>MPELPEVETIKLQLDRLLKNKIIASVELRLPKQVKSDKKKFLKLVIGAKIKKVFRRAKILIMDLDDGYHLVFHLKLTGQLIYQKISRQSGNYPNKYSHIVFNFKTGDRLFFNDLRQFGWVKLVSANELKNILQEFGPEPLAKNFSFEKFYNIFAPKKTAIKPLLMEQIFLAGVGNIYASEACFCAGILPTRRADKISTLEYRKLYQCLRKILKFAIQKKGVSAENYLDALGQEGEMVKYLKVYGRAGEECKKCGSNINSVKQGSRTSFYCPKCQG</sequence>
<dbReference type="PANTHER" id="PTHR22993:SF9">
    <property type="entry name" value="FORMAMIDOPYRIMIDINE-DNA GLYCOSYLASE"/>
    <property type="match status" value="1"/>
</dbReference>
<keyword evidence="5" id="KW-0479">Metal-binding</keyword>
<keyword evidence="6" id="KW-0227">DNA damage</keyword>
<dbReference type="SMART" id="SM01232">
    <property type="entry name" value="H2TH"/>
    <property type="match status" value="1"/>
</dbReference>
<dbReference type="Gene3D" id="1.10.8.50">
    <property type="match status" value="1"/>
</dbReference>
<dbReference type="PANTHER" id="PTHR22993">
    <property type="entry name" value="FORMAMIDOPYRIMIDINE-DNA GLYCOSYLASE"/>
    <property type="match status" value="1"/>
</dbReference>
<dbReference type="InterPro" id="IPR010979">
    <property type="entry name" value="Ribosomal_uS13-like_H2TH"/>
</dbReference>
<evidence type="ECO:0000256" key="15">
    <source>
        <dbReference type="ARBA" id="ARBA00044632"/>
    </source>
</evidence>
<dbReference type="SUPFAM" id="SSF57716">
    <property type="entry name" value="Glucocorticoid receptor-like (DNA-binding domain)"/>
    <property type="match status" value="1"/>
</dbReference>
<dbReference type="InterPro" id="IPR010663">
    <property type="entry name" value="Znf_FPG/IleRS"/>
</dbReference>
<dbReference type="Proteomes" id="UP000231464">
    <property type="component" value="Unassembled WGS sequence"/>
</dbReference>
<comment type="similarity">
    <text evidence="3">Belongs to the FPG family.</text>
</comment>
<dbReference type="PROSITE" id="PS01242">
    <property type="entry name" value="ZF_FPG_1"/>
    <property type="match status" value="1"/>
</dbReference>
<keyword evidence="12" id="KW-0456">Lyase</keyword>
<comment type="cofactor">
    <cofactor evidence="2">
        <name>Zn(2+)</name>
        <dbReference type="ChEBI" id="CHEBI:29105"/>
    </cofactor>
</comment>
<evidence type="ECO:0000256" key="7">
    <source>
        <dbReference type="ARBA" id="ARBA00022771"/>
    </source>
</evidence>
<dbReference type="Pfam" id="PF06827">
    <property type="entry name" value="zf-FPG_IleRS"/>
    <property type="match status" value="1"/>
</dbReference>
<evidence type="ECO:0000256" key="1">
    <source>
        <dbReference type="ARBA" id="ARBA00001668"/>
    </source>
</evidence>
<dbReference type="EMBL" id="PFBP01000023">
    <property type="protein sequence ID" value="PIT89887.1"/>
    <property type="molecule type" value="Genomic_DNA"/>
</dbReference>
<evidence type="ECO:0000256" key="12">
    <source>
        <dbReference type="ARBA" id="ARBA00023239"/>
    </source>
</evidence>
<dbReference type="GO" id="GO:0140078">
    <property type="term" value="F:class I DNA-(apurinic or apyrimidinic site) endonuclease activity"/>
    <property type="evidence" value="ECO:0007669"/>
    <property type="project" value="UniProtKB-EC"/>
</dbReference>
<proteinExistence type="inferred from homology"/>
<evidence type="ECO:0000256" key="8">
    <source>
        <dbReference type="ARBA" id="ARBA00022801"/>
    </source>
</evidence>
<gene>
    <name evidence="19" type="ORF">COU23_01445</name>
</gene>
<evidence type="ECO:0000256" key="9">
    <source>
        <dbReference type="ARBA" id="ARBA00022833"/>
    </source>
</evidence>
<keyword evidence="8" id="KW-0378">Hydrolase</keyword>
<keyword evidence="10" id="KW-0238">DNA-binding</keyword>
<keyword evidence="14" id="KW-0326">Glycosidase</keyword>
<evidence type="ECO:0000259" key="18">
    <source>
        <dbReference type="PROSITE" id="PS51068"/>
    </source>
</evidence>
<evidence type="ECO:0000256" key="13">
    <source>
        <dbReference type="ARBA" id="ARBA00023268"/>
    </source>
</evidence>
<dbReference type="PROSITE" id="PS51068">
    <property type="entry name" value="FPG_CAT"/>
    <property type="match status" value="1"/>
</dbReference>
<comment type="caution">
    <text evidence="19">The sequence shown here is derived from an EMBL/GenBank/DDBJ whole genome shotgun (WGS) entry which is preliminary data.</text>
</comment>
<accession>A0A2M6WAR8</accession>
<dbReference type="GO" id="GO:0034039">
    <property type="term" value="F:8-oxo-7,8-dihydroguanine DNA N-glycosylase activity"/>
    <property type="evidence" value="ECO:0007669"/>
    <property type="project" value="TreeGrafter"/>
</dbReference>
<name>A0A2M6WAR8_9BACT</name>
<comment type="catalytic activity">
    <reaction evidence="1">
        <text>Hydrolysis of DNA containing ring-opened 7-methylguanine residues, releasing 2,6-diamino-4-hydroxy-5-(N-methyl)formamidopyrimidine.</text>
        <dbReference type="EC" id="3.2.2.23"/>
    </reaction>
</comment>
<evidence type="ECO:0000256" key="11">
    <source>
        <dbReference type="ARBA" id="ARBA00023204"/>
    </source>
</evidence>
<dbReference type="NCBIfam" id="TIGR00577">
    <property type="entry name" value="fpg"/>
    <property type="match status" value="1"/>
</dbReference>
<dbReference type="FunFam" id="1.10.8.50:FF:000003">
    <property type="entry name" value="Formamidopyrimidine-DNA glycosylase"/>
    <property type="match status" value="1"/>
</dbReference>
<reference evidence="20" key="1">
    <citation type="submission" date="2017-09" db="EMBL/GenBank/DDBJ databases">
        <title>Depth-based differentiation of microbial function through sediment-hosted aquifers and enrichment of novel symbionts in the deep terrestrial subsurface.</title>
        <authorList>
            <person name="Probst A.J."/>
            <person name="Ladd B."/>
            <person name="Jarett J.K."/>
            <person name="Geller-Mcgrath D.E."/>
            <person name="Sieber C.M.K."/>
            <person name="Emerson J.B."/>
            <person name="Anantharaman K."/>
            <person name="Thomas B.C."/>
            <person name="Malmstrom R."/>
            <person name="Stieglmeier M."/>
            <person name="Klingl A."/>
            <person name="Woyke T."/>
            <person name="Ryan C.M."/>
            <person name="Banfield J.F."/>
        </authorList>
    </citation>
    <scope>NUCLEOTIDE SEQUENCE [LARGE SCALE GENOMIC DNA]</scope>
</reference>
<keyword evidence="7 16" id="KW-0863">Zinc-finger</keyword>
<dbReference type="SUPFAM" id="SSF46946">
    <property type="entry name" value="S13-like H2TH domain"/>
    <property type="match status" value="1"/>
</dbReference>
<keyword evidence="9" id="KW-0862">Zinc</keyword>
<evidence type="ECO:0000256" key="2">
    <source>
        <dbReference type="ARBA" id="ARBA00001947"/>
    </source>
</evidence>
<dbReference type="InterPro" id="IPR012319">
    <property type="entry name" value="FPG_cat"/>
</dbReference>
<dbReference type="GO" id="GO:0003684">
    <property type="term" value="F:damaged DNA binding"/>
    <property type="evidence" value="ECO:0007669"/>
    <property type="project" value="InterPro"/>
</dbReference>
<evidence type="ECO:0000259" key="17">
    <source>
        <dbReference type="PROSITE" id="PS51066"/>
    </source>
</evidence>
<evidence type="ECO:0000256" key="10">
    <source>
        <dbReference type="ARBA" id="ARBA00023125"/>
    </source>
</evidence>
<evidence type="ECO:0000313" key="19">
    <source>
        <dbReference type="EMBL" id="PIT89887.1"/>
    </source>
</evidence>
<evidence type="ECO:0000256" key="4">
    <source>
        <dbReference type="ARBA" id="ARBA00011245"/>
    </source>
</evidence>
<dbReference type="InterPro" id="IPR000214">
    <property type="entry name" value="Znf_DNA_glyclase/AP_lyase"/>
</dbReference>
<evidence type="ECO:0000256" key="5">
    <source>
        <dbReference type="ARBA" id="ARBA00022723"/>
    </source>
</evidence>
<dbReference type="InterPro" id="IPR020629">
    <property type="entry name" value="FPG_Glyclase"/>
</dbReference>
<feature type="domain" description="FPG-type" evidence="17">
    <location>
        <begin position="241"/>
        <end position="275"/>
    </location>
</feature>
<dbReference type="InterPro" id="IPR015886">
    <property type="entry name" value="H2TH_FPG"/>
</dbReference>
<protein>
    <submittedName>
        <fullName evidence="19">DNA-formamidopyrimidine glycosylase</fullName>
    </submittedName>
</protein>
<comment type="subunit">
    <text evidence="4">Monomer.</text>
</comment>
<dbReference type="GO" id="GO:0008270">
    <property type="term" value="F:zinc ion binding"/>
    <property type="evidence" value="ECO:0007669"/>
    <property type="project" value="UniProtKB-KW"/>
</dbReference>
<keyword evidence="11" id="KW-0234">DNA repair</keyword>